<keyword evidence="7" id="KW-0807">Transducer</keyword>
<evidence type="ECO:0000313" key="10">
    <source>
        <dbReference type="EMBL" id="KAJ7382518.1"/>
    </source>
</evidence>
<dbReference type="PANTHER" id="PTHR45695">
    <property type="entry name" value="LEUCOKININ RECEPTOR-RELATED"/>
    <property type="match status" value="1"/>
</dbReference>
<evidence type="ECO:0000256" key="5">
    <source>
        <dbReference type="ARBA" id="ARBA00023136"/>
    </source>
</evidence>
<protein>
    <recommendedName>
        <fullName evidence="9">G-protein coupled receptors family 1 profile domain-containing protein</fullName>
    </recommendedName>
</protein>
<evidence type="ECO:0000256" key="6">
    <source>
        <dbReference type="ARBA" id="ARBA00023170"/>
    </source>
</evidence>
<dbReference type="Proteomes" id="UP001163046">
    <property type="component" value="Unassembled WGS sequence"/>
</dbReference>
<feature type="transmembrane region" description="Helical" evidence="8">
    <location>
        <begin position="111"/>
        <end position="137"/>
    </location>
</feature>
<accession>A0A9W9ZIS4</accession>
<sequence length="249" mass="28189">MITSRLRVISIVSTWIVGAAIHAPYLYIFKLTEFDSEAYCVPSWKPAFEEPSTGKFYATFLCIMLTIIPFILLAAIYTVIVLTLMRQRNILRNAVRGGVIRDKMNKNVLKMAVTILVVFTICFAPMNIFIFILIFVWNWEAPRCVLTGFSFTAEFLAHANTAINPCVYFGFVENYRRSLRNVLTSSFLHTSIREAGSRLNVRRETFELTSISCDRASGSEVTKAAGILVVSSKRLHERCQSEGTITEMV</sequence>
<dbReference type="InterPro" id="IPR000276">
    <property type="entry name" value="GPCR_Rhodpsn"/>
</dbReference>
<dbReference type="Gene3D" id="1.20.1070.10">
    <property type="entry name" value="Rhodopsin 7-helix transmembrane proteins"/>
    <property type="match status" value="1"/>
</dbReference>
<evidence type="ECO:0000256" key="7">
    <source>
        <dbReference type="ARBA" id="ARBA00023224"/>
    </source>
</evidence>
<evidence type="ECO:0000256" key="4">
    <source>
        <dbReference type="ARBA" id="ARBA00023040"/>
    </source>
</evidence>
<proteinExistence type="predicted"/>
<evidence type="ECO:0000256" key="2">
    <source>
        <dbReference type="ARBA" id="ARBA00022692"/>
    </source>
</evidence>
<reference evidence="10" key="1">
    <citation type="submission" date="2023-01" db="EMBL/GenBank/DDBJ databases">
        <title>Genome assembly of the deep-sea coral Lophelia pertusa.</title>
        <authorList>
            <person name="Herrera S."/>
            <person name="Cordes E."/>
        </authorList>
    </citation>
    <scope>NUCLEOTIDE SEQUENCE</scope>
    <source>
        <strain evidence="10">USNM1676648</strain>
        <tissue evidence="10">Polyp</tissue>
    </source>
</reference>
<keyword evidence="3 8" id="KW-1133">Transmembrane helix</keyword>
<keyword evidence="11" id="KW-1185">Reference proteome</keyword>
<evidence type="ECO:0000256" key="1">
    <source>
        <dbReference type="ARBA" id="ARBA00004141"/>
    </source>
</evidence>
<dbReference type="GO" id="GO:0005886">
    <property type="term" value="C:plasma membrane"/>
    <property type="evidence" value="ECO:0007669"/>
    <property type="project" value="TreeGrafter"/>
</dbReference>
<dbReference type="AlphaFoldDB" id="A0A9W9ZIS4"/>
<dbReference type="GO" id="GO:0004930">
    <property type="term" value="F:G protein-coupled receptor activity"/>
    <property type="evidence" value="ECO:0007669"/>
    <property type="project" value="UniProtKB-KW"/>
</dbReference>
<gene>
    <name evidence="10" type="ORF">OS493_034409</name>
</gene>
<feature type="transmembrane region" description="Helical" evidence="8">
    <location>
        <begin position="56"/>
        <end position="84"/>
    </location>
</feature>
<feature type="transmembrane region" description="Helical" evidence="8">
    <location>
        <begin position="7"/>
        <end position="28"/>
    </location>
</feature>
<dbReference type="Pfam" id="PF00001">
    <property type="entry name" value="7tm_1"/>
    <property type="match status" value="1"/>
</dbReference>
<keyword evidence="4" id="KW-0297">G-protein coupled receptor</keyword>
<evidence type="ECO:0000256" key="3">
    <source>
        <dbReference type="ARBA" id="ARBA00022989"/>
    </source>
</evidence>
<dbReference type="OrthoDB" id="5987909at2759"/>
<name>A0A9W9ZIS4_9CNID</name>
<dbReference type="PROSITE" id="PS50262">
    <property type="entry name" value="G_PROTEIN_RECEP_F1_2"/>
    <property type="match status" value="1"/>
</dbReference>
<comment type="caution">
    <text evidence="10">The sequence shown here is derived from an EMBL/GenBank/DDBJ whole genome shotgun (WGS) entry which is preliminary data.</text>
</comment>
<evidence type="ECO:0000259" key="9">
    <source>
        <dbReference type="PROSITE" id="PS50262"/>
    </source>
</evidence>
<dbReference type="PANTHER" id="PTHR45695:SF9">
    <property type="entry name" value="LEUCOKININ RECEPTOR"/>
    <property type="match status" value="1"/>
</dbReference>
<dbReference type="PRINTS" id="PR00237">
    <property type="entry name" value="GPCRRHODOPSN"/>
</dbReference>
<dbReference type="EMBL" id="MU825921">
    <property type="protein sequence ID" value="KAJ7382518.1"/>
    <property type="molecule type" value="Genomic_DNA"/>
</dbReference>
<feature type="domain" description="G-protein coupled receptors family 1 profile" evidence="9">
    <location>
        <begin position="1"/>
        <end position="168"/>
    </location>
</feature>
<dbReference type="CDD" id="cd00637">
    <property type="entry name" value="7tm_classA_rhodopsin-like"/>
    <property type="match status" value="1"/>
</dbReference>
<comment type="subcellular location">
    <subcellularLocation>
        <location evidence="1">Membrane</location>
        <topology evidence="1">Multi-pass membrane protein</topology>
    </subcellularLocation>
</comment>
<evidence type="ECO:0000313" key="11">
    <source>
        <dbReference type="Proteomes" id="UP001163046"/>
    </source>
</evidence>
<organism evidence="10 11">
    <name type="scientific">Desmophyllum pertusum</name>
    <dbReference type="NCBI Taxonomy" id="174260"/>
    <lineage>
        <taxon>Eukaryota</taxon>
        <taxon>Metazoa</taxon>
        <taxon>Cnidaria</taxon>
        <taxon>Anthozoa</taxon>
        <taxon>Hexacorallia</taxon>
        <taxon>Scleractinia</taxon>
        <taxon>Caryophylliina</taxon>
        <taxon>Caryophylliidae</taxon>
        <taxon>Desmophyllum</taxon>
    </lineage>
</organism>
<dbReference type="SUPFAM" id="SSF81321">
    <property type="entry name" value="Family A G protein-coupled receptor-like"/>
    <property type="match status" value="1"/>
</dbReference>
<dbReference type="InterPro" id="IPR017452">
    <property type="entry name" value="GPCR_Rhodpsn_7TM"/>
</dbReference>
<keyword evidence="5 8" id="KW-0472">Membrane</keyword>
<evidence type="ECO:0000256" key="8">
    <source>
        <dbReference type="SAM" id="Phobius"/>
    </source>
</evidence>
<keyword evidence="2 8" id="KW-0812">Transmembrane</keyword>
<keyword evidence="6" id="KW-0675">Receptor</keyword>